<sequence length="158" mass="17043">MTLRALPVSDLAPGSLWLGSMPGRFERWADFLTEARQRELALVVSLTPAEEIASLSPAYWRAIAEGSLDFRYLNLPVQNYGVPRDMADFRDGIGQIAQALKAGDAVMLHCAAGIGRTGTTAACVLKQLGLGREEALQRVRDAGSNPENAAQSGLVDRF</sequence>
<reference evidence="4 5" key="2">
    <citation type="submission" date="2018-12" db="EMBL/GenBank/DDBJ databases">
        <title>Rhizobacter gummiphilus sp. nov., a rubber-degrading bacterium isolated from the soil of a botanical garden in Japan.</title>
        <authorList>
            <person name="Shunsuke S.S."/>
        </authorList>
    </citation>
    <scope>NUCLEOTIDE SEQUENCE [LARGE SCALE GENOMIC DNA]</scope>
    <source>
        <strain evidence="4 5">S-16</strain>
    </source>
</reference>
<evidence type="ECO:0000256" key="2">
    <source>
        <dbReference type="SAM" id="MobiDB-lite"/>
    </source>
</evidence>
<feature type="domain" description="Tyrosine specific protein phosphatases" evidence="3">
    <location>
        <begin position="87"/>
        <end position="141"/>
    </location>
</feature>
<accession>A0A3N7HWN5</accession>
<evidence type="ECO:0000256" key="1">
    <source>
        <dbReference type="ARBA" id="ARBA00022801"/>
    </source>
</evidence>
<reference evidence="4 5" key="1">
    <citation type="submission" date="2018-08" db="EMBL/GenBank/DDBJ databases">
        <authorList>
            <person name="Khan S.A."/>
            <person name="Jeon C.O."/>
            <person name="Chun B.H."/>
            <person name="Jeong S.E."/>
        </authorList>
    </citation>
    <scope>NUCLEOTIDE SEQUENCE [LARGE SCALE GENOMIC DNA]</scope>
    <source>
        <strain evidence="4 5">S-16</strain>
    </source>
</reference>
<dbReference type="EMBL" id="QUSW01000002">
    <property type="protein sequence ID" value="RQP25441.1"/>
    <property type="molecule type" value="Genomic_DNA"/>
</dbReference>
<dbReference type="PROSITE" id="PS50056">
    <property type="entry name" value="TYR_PHOSPHATASE_2"/>
    <property type="match status" value="1"/>
</dbReference>
<gene>
    <name evidence="4" type="ORF">DZC73_07715</name>
</gene>
<keyword evidence="5" id="KW-1185">Reference proteome</keyword>
<proteinExistence type="predicted"/>
<feature type="region of interest" description="Disordered" evidence="2">
    <location>
        <begin position="139"/>
        <end position="158"/>
    </location>
</feature>
<dbReference type="PROSITE" id="PS00383">
    <property type="entry name" value="TYR_PHOSPHATASE_1"/>
    <property type="match status" value="1"/>
</dbReference>
<evidence type="ECO:0000313" key="5">
    <source>
        <dbReference type="Proteomes" id="UP000267464"/>
    </source>
</evidence>
<keyword evidence="1" id="KW-0378">Hydrolase</keyword>
<evidence type="ECO:0000313" key="4">
    <source>
        <dbReference type="EMBL" id="RQP25441.1"/>
    </source>
</evidence>
<name>A0A3N7HWN5_9BURK</name>
<dbReference type="Gene3D" id="3.90.190.10">
    <property type="entry name" value="Protein tyrosine phosphatase superfamily"/>
    <property type="match status" value="1"/>
</dbReference>
<dbReference type="InterPro" id="IPR029021">
    <property type="entry name" value="Prot-tyrosine_phosphatase-like"/>
</dbReference>
<dbReference type="InterPro" id="IPR050561">
    <property type="entry name" value="PTP"/>
</dbReference>
<dbReference type="InterPro" id="IPR057023">
    <property type="entry name" value="PTP-SAK"/>
</dbReference>
<dbReference type="SUPFAM" id="SSF52799">
    <property type="entry name" value="(Phosphotyrosine protein) phosphatases II"/>
    <property type="match status" value="1"/>
</dbReference>
<dbReference type="InterPro" id="IPR000387">
    <property type="entry name" value="Tyr_Pase_dom"/>
</dbReference>
<protein>
    <submittedName>
        <fullName evidence="4">Phosphatase</fullName>
    </submittedName>
</protein>
<dbReference type="Pfam" id="PF22784">
    <property type="entry name" value="PTP-SAK"/>
    <property type="match status" value="1"/>
</dbReference>
<dbReference type="AlphaFoldDB" id="A0A3N7HWN5"/>
<comment type="caution">
    <text evidence="4">The sequence shown here is derived from an EMBL/GenBank/DDBJ whole genome shotgun (WGS) entry which is preliminary data.</text>
</comment>
<dbReference type="Proteomes" id="UP000267464">
    <property type="component" value="Unassembled WGS sequence"/>
</dbReference>
<dbReference type="GO" id="GO:0016791">
    <property type="term" value="F:phosphatase activity"/>
    <property type="evidence" value="ECO:0007669"/>
    <property type="project" value="UniProtKB-ARBA"/>
</dbReference>
<evidence type="ECO:0000259" key="3">
    <source>
        <dbReference type="PROSITE" id="PS50056"/>
    </source>
</evidence>
<dbReference type="RefSeq" id="WP_124539663.1">
    <property type="nucleotide sequence ID" value="NZ_QUSW01000002.1"/>
</dbReference>
<dbReference type="PANTHER" id="PTHR23339">
    <property type="entry name" value="TYROSINE SPECIFIC PROTEIN PHOSPHATASE AND DUAL SPECIFICITY PROTEIN PHOSPHATASE"/>
    <property type="match status" value="1"/>
</dbReference>
<dbReference type="OrthoDB" id="9806482at2"/>
<dbReference type="InterPro" id="IPR016130">
    <property type="entry name" value="Tyr_Pase_AS"/>
</dbReference>
<organism evidence="4 5">
    <name type="scientific">Piscinibacter terrae</name>
    <dbReference type="NCBI Taxonomy" id="2496871"/>
    <lineage>
        <taxon>Bacteria</taxon>
        <taxon>Pseudomonadati</taxon>
        <taxon>Pseudomonadota</taxon>
        <taxon>Betaproteobacteria</taxon>
        <taxon>Burkholderiales</taxon>
        <taxon>Sphaerotilaceae</taxon>
        <taxon>Piscinibacter</taxon>
    </lineage>
</organism>